<dbReference type="AlphaFoldDB" id="A0A846RN94"/>
<accession>A0A846RN94</accession>
<sequence>MNTSAQPKSTVSHPEKGHRYTIEELRELALRGNAWAMSQVDQWELEYGNEYAGVLSEKCTDPECEGYGEPVDFCCGENGELIDVDHGDWGHAVGWARAA</sequence>
<name>A0A846RN94_9MICC</name>
<evidence type="ECO:0000313" key="2">
    <source>
        <dbReference type="Proteomes" id="UP000547458"/>
    </source>
</evidence>
<reference evidence="1 2" key="1">
    <citation type="submission" date="2020-03" db="EMBL/GenBank/DDBJ databases">
        <title>Sequencing the genomes of 1000 actinobacteria strains.</title>
        <authorList>
            <person name="Klenk H.-P."/>
        </authorList>
    </citation>
    <scope>NUCLEOTIDE SEQUENCE [LARGE SCALE GENOMIC DNA]</scope>
    <source>
        <strain evidence="1 2">DSM 16403</strain>
    </source>
</reference>
<proteinExistence type="predicted"/>
<protein>
    <submittedName>
        <fullName evidence="1">Uncharacterized protein</fullName>
    </submittedName>
</protein>
<organism evidence="1 2">
    <name type="scientific">Arthrobacter pigmenti</name>
    <dbReference type="NCBI Taxonomy" id="271432"/>
    <lineage>
        <taxon>Bacteria</taxon>
        <taxon>Bacillati</taxon>
        <taxon>Actinomycetota</taxon>
        <taxon>Actinomycetes</taxon>
        <taxon>Micrococcales</taxon>
        <taxon>Micrococcaceae</taxon>
        <taxon>Arthrobacter</taxon>
    </lineage>
</organism>
<gene>
    <name evidence="1" type="ORF">BJ994_000361</name>
</gene>
<comment type="caution">
    <text evidence="1">The sequence shown here is derived from an EMBL/GenBank/DDBJ whole genome shotgun (WGS) entry which is preliminary data.</text>
</comment>
<evidence type="ECO:0000313" key="1">
    <source>
        <dbReference type="EMBL" id="NJC21285.1"/>
    </source>
</evidence>
<dbReference type="EMBL" id="JAATJL010000001">
    <property type="protein sequence ID" value="NJC21285.1"/>
    <property type="molecule type" value="Genomic_DNA"/>
</dbReference>
<dbReference type="Proteomes" id="UP000547458">
    <property type="component" value="Unassembled WGS sequence"/>
</dbReference>
<keyword evidence="2" id="KW-1185">Reference proteome</keyword>
<dbReference type="RefSeq" id="WP_167990844.1">
    <property type="nucleotide sequence ID" value="NZ_JAATJL010000001.1"/>
</dbReference>